<dbReference type="InterPro" id="IPR032675">
    <property type="entry name" value="LRR_dom_sf"/>
</dbReference>
<sequence>MTFSHRLVELQIQDVKLGWDEDLVRFLNKLSLAPNLRDLKFISVKSSFDLISLGIVRPKRKVHFPQLESLFLADLPCNTLLTIMDHIAPGLHHRTLYLTEKCINLVDHPNDFDLENLCIHFKGQSRIDTLVLSCEWDQEWLTDSELHVLLCSLHEVTALKLSGWTLDENELQAIINIGPEAEGSEPVNDPFPELEYLDLSRVRILHEEGLMEIVSSHPIQRMVLGGLIDKSPEDEFEFVPIQENEPIVDWLRLNVPNFTLTNDTAQPPEYSCFVMTGE</sequence>
<name>X8JGS6_9AGAM</name>
<dbReference type="AlphaFoldDB" id="X8JGS6"/>
<dbReference type="SUPFAM" id="SSF52047">
    <property type="entry name" value="RNI-like"/>
    <property type="match status" value="1"/>
</dbReference>
<feature type="non-terminal residue" evidence="1">
    <location>
        <position position="278"/>
    </location>
</feature>
<dbReference type="Gene3D" id="3.80.10.10">
    <property type="entry name" value="Ribonuclease Inhibitor"/>
    <property type="match status" value="1"/>
</dbReference>
<dbReference type="EMBL" id="JATN01000317">
    <property type="protein sequence ID" value="EUC62869.1"/>
    <property type="molecule type" value="Genomic_DNA"/>
</dbReference>
<gene>
    <name evidence="1" type="ORF">RSOL_460980</name>
</gene>
<evidence type="ECO:0008006" key="3">
    <source>
        <dbReference type="Google" id="ProtNLM"/>
    </source>
</evidence>
<comment type="caution">
    <text evidence="1">The sequence shown here is derived from an EMBL/GenBank/DDBJ whole genome shotgun (WGS) entry which is preliminary data.</text>
</comment>
<dbReference type="Proteomes" id="UP000030108">
    <property type="component" value="Unassembled WGS sequence"/>
</dbReference>
<evidence type="ECO:0000313" key="2">
    <source>
        <dbReference type="Proteomes" id="UP000030108"/>
    </source>
</evidence>
<protein>
    <recommendedName>
        <fullName evidence="3">F-box-like domain protein</fullName>
    </recommendedName>
</protein>
<accession>X8JGS6</accession>
<organism evidence="1 2">
    <name type="scientific">Rhizoctonia solani AG-3 Rhs1AP</name>
    <dbReference type="NCBI Taxonomy" id="1086054"/>
    <lineage>
        <taxon>Eukaryota</taxon>
        <taxon>Fungi</taxon>
        <taxon>Dikarya</taxon>
        <taxon>Basidiomycota</taxon>
        <taxon>Agaricomycotina</taxon>
        <taxon>Agaricomycetes</taxon>
        <taxon>Cantharellales</taxon>
        <taxon>Ceratobasidiaceae</taxon>
        <taxon>Rhizoctonia</taxon>
    </lineage>
</organism>
<evidence type="ECO:0000313" key="1">
    <source>
        <dbReference type="EMBL" id="EUC62869.1"/>
    </source>
</evidence>
<reference evidence="2" key="1">
    <citation type="journal article" date="2014" name="Genome Announc.">
        <title>Draft genome sequence of the plant-pathogenic soil fungus Rhizoctonia solani anastomosis group 3 strain Rhs1AP.</title>
        <authorList>
            <person name="Cubeta M.A."/>
            <person name="Thomas E."/>
            <person name="Dean R.A."/>
            <person name="Jabaji S."/>
            <person name="Neate S.M."/>
            <person name="Tavantzis S."/>
            <person name="Toda T."/>
            <person name="Vilgalys R."/>
            <person name="Bharathan N."/>
            <person name="Fedorova-Abrams N."/>
            <person name="Pakala S.B."/>
            <person name="Pakala S.M."/>
            <person name="Zafar N."/>
            <person name="Joardar V."/>
            <person name="Losada L."/>
            <person name="Nierman W.C."/>
        </authorList>
    </citation>
    <scope>NUCLEOTIDE SEQUENCE [LARGE SCALE GENOMIC DNA]</scope>
    <source>
        <strain evidence="2">AG-3</strain>
    </source>
</reference>
<proteinExistence type="predicted"/>